<evidence type="ECO:0000256" key="1">
    <source>
        <dbReference type="SAM" id="MobiDB-lite"/>
    </source>
</evidence>
<dbReference type="InterPro" id="IPR054344">
    <property type="entry name" value="TY-Chap_N"/>
</dbReference>
<evidence type="ECO:0000259" key="2">
    <source>
        <dbReference type="Pfam" id="PF22552"/>
    </source>
</evidence>
<dbReference type="Proteomes" id="UP000180166">
    <property type="component" value="Chromosome"/>
</dbReference>
<protein>
    <recommendedName>
        <fullName evidence="2">TY-Chap N-terminal domain-containing protein</fullName>
    </recommendedName>
</protein>
<dbReference type="EMBL" id="CP017839">
    <property type="protein sequence ID" value="APA97203.1"/>
    <property type="molecule type" value="Genomic_DNA"/>
</dbReference>
<gene>
    <name evidence="3" type="ORF">NS506_03147</name>
</gene>
<proteinExistence type="predicted"/>
<organism evidence="3 4">
    <name type="scientific">Nocardia seriolae</name>
    <dbReference type="NCBI Taxonomy" id="37332"/>
    <lineage>
        <taxon>Bacteria</taxon>
        <taxon>Bacillati</taxon>
        <taxon>Actinomycetota</taxon>
        <taxon>Actinomycetes</taxon>
        <taxon>Mycobacteriales</taxon>
        <taxon>Nocardiaceae</taxon>
        <taxon>Nocardia</taxon>
    </lineage>
</organism>
<feature type="region of interest" description="Disordered" evidence="1">
    <location>
        <begin position="142"/>
        <end position="165"/>
    </location>
</feature>
<evidence type="ECO:0000313" key="3">
    <source>
        <dbReference type="EMBL" id="APA97203.1"/>
    </source>
</evidence>
<evidence type="ECO:0000313" key="4">
    <source>
        <dbReference type="Proteomes" id="UP000180166"/>
    </source>
</evidence>
<sequence length="165" mass="17967">MGTRGQSERVVTTDWDVFVHALAGCLAKLPSRATLILAATGNRYVQIQQFDIKLSAELTGDYYLAEPISPAAAHRLREIGWTAPAPQHDIDNWHRILLWPIPLSGLEDLARSVAIGLHEALGVPTPDDLHAAGWSDPSHGLDLSALAAIPPPPAMPRSDQQQRHQ</sequence>
<feature type="domain" description="TY-Chap N-terminal" evidence="2">
    <location>
        <begin position="13"/>
        <end position="129"/>
    </location>
</feature>
<reference evidence="3 4" key="1">
    <citation type="submission" date="2016-10" db="EMBL/GenBank/DDBJ databases">
        <title>Genome sequence of Nocardia seriolae strain EM150506, isolated from Anguila japonica.</title>
        <authorList>
            <person name="Han H.-J."/>
        </authorList>
    </citation>
    <scope>NUCLEOTIDE SEQUENCE [LARGE SCALE GENOMIC DNA]</scope>
    <source>
        <strain evidence="3 4">EM150506</strain>
    </source>
</reference>
<name>A0ABC8ASX8_9NOCA</name>
<dbReference type="AlphaFoldDB" id="A0ABC8ASX8"/>
<dbReference type="KEGG" id="nsr:NS506_03147"/>
<accession>A0ABC8ASX8</accession>
<dbReference type="Pfam" id="PF22552">
    <property type="entry name" value="TY-Chap3"/>
    <property type="match status" value="1"/>
</dbReference>